<evidence type="ECO:0000313" key="2">
    <source>
        <dbReference type="EMBL" id="ETB59024.1"/>
    </source>
</evidence>
<dbReference type="Pfam" id="PF06022">
    <property type="entry name" value="Cir_Bir_Yir"/>
    <property type="match status" value="1"/>
</dbReference>
<evidence type="ECO:0000256" key="1">
    <source>
        <dbReference type="SAM" id="Phobius"/>
    </source>
</evidence>
<organism evidence="2 3">
    <name type="scientific">Plasmodium yoelii 17X</name>
    <dbReference type="NCBI Taxonomy" id="1323249"/>
    <lineage>
        <taxon>Eukaryota</taxon>
        <taxon>Sar</taxon>
        <taxon>Alveolata</taxon>
        <taxon>Apicomplexa</taxon>
        <taxon>Aconoidasida</taxon>
        <taxon>Haemosporida</taxon>
        <taxon>Plasmodiidae</taxon>
        <taxon>Plasmodium</taxon>
        <taxon>Plasmodium (Vinckeia)</taxon>
    </lineage>
</organism>
<dbReference type="NCBIfam" id="TIGR01590">
    <property type="entry name" value="yir-bir-cir_Pla"/>
    <property type="match status" value="1"/>
</dbReference>
<feature type="transmembrane region" description="Helical" evidence="1">
    <location>
        <begin position="264"/>
        <end position="283"/>
    </location>
</feature>
<dbReference type="InterPro" id="IPR006477">
    <property type="entry name" value="Yir_bir_cir"/>
</dbReference>
<dbReference type="AlphaFoldDB" id="V7PHV4"/>
<dbReference type="Proteomes" id="UP000018538">
    <property type="component" value="Unassembled WGS sequence"/>
</dbReference>
<keyword evidence="1" id="KW-0812">Transmembrane</keyword>
<name>V7PHV4_PLAYE</name>
<accession>V7PHV4</accession>
<dbReference type="EMBL" id="KI635767">
    <property type="protein sequence ID" value="ETB59024.1"/>
    <property type="molecule type" value="Genomic_DNA"/>
</dbReference>
<gene>
    <name evidence="2" type="ORF">YYC_03316</name>
</gene>
<protein>
    <submittedName>
        <fullName evidence="2">Uncharacterized protein</fullName>
    </submittedName>
</protein>
<reference evidence="2 3" key="1">
    <citation type="submission" date="2013-11" db="EMBL/GenBank/DDBJ databases">
        <title>The Genome Sequence of Plasmodium yoelii 17X.</title>
        <authorList>
            <consortium name="The Broad Institute Genomics Platform"/>
            <consortium name="The Broad Institute Genome Sequencing Center for Infectious Disease"/>
            <person name="Neafsey D."/>
            <person name="Adams J."/>
            <person name="Walker B."/>
            <person name="Young S.K."/>
            <person name="Zeng Q."/>
            <person name="Gargeya S."/>
            <person name="Fitzgerald M."/>
            <person name="Haas B."/>
            <person name="Abouelleil A."/>
            <person name="Alvarado L."/>
            <person name="Chapman S.B."/>
            <person name="Gainer-Dewar J."/>
            <person name="Goldberg J."/>
            <person name="Griggs A."/>
            <person name="Gujja S."/>
            <person name="Hansen M."/>
            <person name="Howarth C."/>
            <person name="Imamovic A."/>
            <person name="Ireland A."/>
            <person name="Larimer J."/>
            <person name="McCowan C."/>
            <person name="Murphy C."/>
            <person name="Pearson M."/>
            <person name="Poon T.W."/>
            <person name="Priest M."/>
            <person name="Roberts A."/>
            <person name="Saif S."/>
            <person name="Shea T."/>
            <person name="Sykes S."/>
            <person name="Wortman J."/>
            <person name="Nusbaum C."/>
            <person name="Birren B."/>
        </authorList>
    </citation>
    <scope>NUCLEOTIDE SEQUENCE [LARGE SCALE GENOMIC DNA]</scope>
    <source>
        <strain evidence="2 3">17X</strain>
    </source>
</reference>
<keyword evidence="3" id="KW-1185">Reference proteome</keyword>
<feature type="transmembrane region" description="Helical" evidence="1">
    <location>
        <begin position="304"/>
        <end position="321"/>
    </location>
</feature>
<proteinExistence type="predicted"/>
<keyword evidence="1" id="KW-0472">Membrane</keyword>
<keyword evidence="1" id="KW-1133">Transmembrane helix</keyword>
<sequence>MSIKLCDVIDLMDRGLVLDPDSQNYTFSGSLTEMHCPDNNCGNDDNKKISSAFIAFLNYFNNAGIDEDLDSDKIAEYAILWLGHKLNQKTQNETITLNEFYNNHIEKNSKYEENIFKDNKIKKDDICKKIKSMNIDIKDIFNFYEVFKLLCKMGGEVDKIKGQCNICLKSAGEFYEKYEKLKNGLDINKGSSYLQLLSSLLKDYDKFKEKYKKDVCNDIEFLVTCPRSSVTKSQATKSPVIECPVIECPVIDCPVTNCPMTKNTLITIAIIFVAASILLGISYKVNNKEIKKIYYIYVNVNKKIIRFLTFYISIRYLVFGNDFKNNI</sequence>
<evidence type="ECO:0000313" key="3">
    <source>
        <dbReference type="Proteomes" id="UP000018538"/>
    </source>
</evidence>